<evidence type="ECO:0000313" key="1">
    <source>
        <dbReference type="EMBL" id="MBX57418.1"/>
    </source>
</evidence>
<dbReference type="AlphaFoldDB" id="A0A2P2PRQ7"/>
<sequence>MKQQYSSSVEQMTIFSFSHPILLWGVYTR</sequence>
<accession>A0A2P2PRQ7</accession>
<protein>
    <submittedName>
        <fullName evidence="1">Uncharacterized protein</fullName>
    </submittedName>
</protein>
<reference evidence="1" key="1">
    <citation type="submission" date="2018-02" db="EMBL/GenBank/DDBJ databases">
        <title>Rhizophora mucronata_Transcriptome.</title>
        <authorList>
            <person name="Meera S.P."/>
            <person name="Sreeshan A."/>
            <person name="Augustine A."/>
        </authorList>
    </citation>
    <scope>NUCLEOTIDE SEQUENCE</scope>
    <source>
        <tissue evidence="1">Leaf</tissue>
    </source>
</reference>
<proteinExistence type="predicted"/>
<name>A0A2P2PRQ7_RHIMU</name>
<dbReference type="EMBL" id="GGEC01076934">
    <property type="protein sequence ID" value="MBX57418.1"/>
    <property type="molecule type" value="Transcribed_RNA"/>
</dbReference>
<organism evidence="1">
    <name type="scientific">Rhizophora mucronata</name>
    <name type="common">Asiatic mangrove</name>
    <dbReference type="NCBI Taxonomy" id="61149"/>
    <lineage>
        <taxon>Eukaryota</taxon>
        <taxon>Viridiplantae</taxon>
        <taxon>Streptophyta</taxon>
        <taxon>Embryophyta</taxon>
        <taxon>Tracheophyta</taxon>
        <taxon>Spermatophyta</taxon>
        <taxon>Magnoliopsida</taxon>
        <taxon>eudicotyledons</taxon>
        <taxon>Gunneridae</taxon>
        <taxon>Pentapetalae</taxon>
        <taxon>rosids</taxon>
        <taxon>fabids</taxon>
        <taxon>Malpighiales</taxon>
        <taxon>Rhizophoraceae</taxon>
        <taxon>Rhizophora</taxon>
    </lineage>
</organism>